<evidence type="ECO:0000313" key="2">
    <source>
        <dbReference type="Proteomes" id="UP001458880"/>
    </source>
</evidence>
<reference evidence="1 2" key="1">
    <citation type="journal article" date="2024" name="BMC Genomics">
        <title>De novo assembly and annotation of Popillia japonica's genome with initial clues to its potential as an invasive pest.</title>
        <authorList>
            <person name="Cucini C."/>
            <person name="Boschi S."/>
            <person name="Funari R."/>
            <person name="Cardaioli E."/>
            <person name="Iannotti N."/>
            <person name="Marturano G."/>
            <person name="Paoli F."/>
            <person name="Bruttini M."/>
            <person name="Carapelli A."/>
            <person name="Frati F."/>
            <person name="Nardi F."/>
        </authorList>
    </citation>
    <scope>NUCLEOTIDE SEQUENCE [LARGE SCALE GENOMIC DNA]</scope>
    <source>
        <strain evidence="1">DMR45628</strain>
    </source>
</reference>
<comment type="caution">
    <text evidence="1">The sequence shown here is derived from an EMBL/GenBank/DDBJ whole genome shotgun (WGS) entry which is preliminary data.</text>
</comment>
<sequence length="216" mass="25145">MDDAKFDLIPKDLKMDEISTDQSILEAIIENEKRERQMKFVTEDSLPVLQDPLEDETSLQMEVTSKNLQKNKIDFLKKKSLLKKSKMDLQADRSFCDEFLNTSVELTEGNKDIYSSDITCIESIDPICHEVDDKILNNEIIEEKDDNYESAMKKKKLDLLLSETTSLEEYSPRKTRSNKQAEILSPEASIEIKFDENQGDKYEIRSRKVPVRKRIK</sequence>
<keyword evidence="2" id="KW-1185">Reference proteome</keyword>
<proteinExistence type="predicted"/>
<name>A0AAW1LT68_POPJA</name>
<dbReference type="EMBL" id="JASPKY010000106">
    <property type="protein sequence ID" value="KAK9737013.1"/>
    <property type="molecule type" value="Genomic_DNA"/>
</dbReference>
<organism evidence="1 2">
    <name type="scientific">Popillia japonica</name>
    <name type="common">Japanese beetle</name>
    <dbReference type="NCBI Taxonomy" id="7064"/>
    <lineage>
        <taxon>Eukaryota</taxon>
        <taxon>Metazoa</taxon>
        <taxon>Ecdysozoa</taxon>
        <taxon>Arthropoda</taxon>
        <taxon>Hexapoda</taxon>
        <taxon>Insecta</taxon>
        <taxon>Pterygota</taxon>
        <taxon>Neoptera</taxon>
        <taxon>Endopterygota</taxon>
        <taxon>Coleoptera</taxon>
        <taxon>Polyphaga</taxon>
        <taxon>Scarabaeiformia</taxon>
        <taxon>Scarabaeidae</taxon>
        <taxon>Rutelinae</taxon>
        <taxon>Popillia</taxon>
    </lineage>
</organism>
<evidence type="ECO:0000313" key="1">
    <source>
        <dbReference type="EMBL" id="KAK9737013.1"/>
    </source>
</evidence>
<accession>A0AAW1LT68</accession>
<dbReference type="Proteomes" id="UP001458880">
    <property type="component" value="Unassembled WGS sequence"/>
</dbReference>
<protein>
    <submittedName>
        <fullName evidence="1">Uncharacterized protein</fullName>
    </submittedName>
</protein>
<dbReference type="AlphaFoldDB" id="A0AAW1LT68"/>
<gene>
    <name evidence="1" type="ORF">QE152_g11112</name>
</gene>